<dbReference type="InterPro" id="IPR033116">
    <property type="entry name" value="TRYPSIN_SER"/>
</dbReference>
<dbReference type="CDD" id="cd00190">
    <property type="entry name" value="Tryp_SPc"/>
    <property type="match status" value="1"/>
</dbReference>
<dbReference type="RefSeq" id="XP_008474578.1">
    <property type="nucleotide sequence ID" value="XM_008476356.2"/>
</dbReference>
<dbReference type="Gene3D" id="2.40.10.10">
    <property type="entry name" value="Trypsin-like serine proteases"/>
    <property type="match status" value="1"/>
</dbReference>
<accession>A0A1S3D590</accession>
<reference evidence="5" key="1">
    <citation type="submission" date="2025-08" db="UniProtKB">
        <authorList>
            <consortium name="RefSeq"/>
        </authorList>
    </citation>
    <scope>IDENTIFICATION</scope>
</reference>
<evidence type="ECO:0000313" key="5">
    <source>
        <dbReference type="RefSeq" id="XP_008474578.1"/>
    </source>
</evidence>
<keyword evidence="4" id="KW-1185">Reference proteome</keyword>
<dbReference type="PRINTS" id="PR00722">
    <property type="entry name" value="CHYMOTRYPSIN"/>
</dbReference>
<organism evidence="4 5">
    <name type="scientific">Diaphorina citri</name>
    <name type="common">Asian citrus psyllid</name>
    <dbReference type="NCBI Taxonomy" id="121845"/>
    <lineage>
        <taxon>Eukaryota</taxon>
        <taxon>Metazoa</taxon>
        <taxon>Ecdysozoa</taxon>
        <taxon>Arthropoda</taxon>
        <taxon>Hexapoda</taxon>
        <taxon>Insecta</taxon>
        <taxon>Pterygota</taxon>
        <taxon>Neoptera</taxon>
        <taxon>Paraneoptera</taxon>
        <taxon>Hemiptera</taxon>
        <taxon>Sternorrhyncha</taxon>
        <taxon>Psylloidea</taxon>
        <taxon>Psyllidae</taxon>
        <taxon>Diaphorininae</taxon>
        <taxon>Diaphorina</taxon>
    </lineage>
</organism>
<dbReference type="GO" id="GO:0006508">
    <property type="term" value="P:proteolysis"/>
    <property type="evidence" value="ECO:0007669"/>
    <property type="project" value="InterPro"/>
</dbReference>
<sequence>MVMEASFLANLVAVFGEYDISGELEAKRSISKNVRRVIVHRQYDAATFENDIALLELETPIAYDSHIVPICMPKDDDDFTGRVATVSGWGRLKYGGGVPSVLQEVQVPVIENNVCQEMFQTAGHAKTIINSFLCAGYANGQRDSCEGDSGGPLMIEREDGHWVLAGTVSHGIKCAAPYLPGVYMRTTYYKPWLQTITGVQ</sequence>
<evidence type="ECO:0000256" key="1">
    <source>
        <dbReference type="ARBA" id="ARBA00023157"/>
    </source>
</evidence>
<dbReference type="PROSITE" id="PS50240">
    <property type="entry name" value="TRYPSIN_DOM"/>
    <property type="match status" value="1"/>
</dbReference>
<dbReference type="Pfam" id="PF00089">
    <property type="entry name" value="Trypsin"/>
    <property type="match status" value="1"/>
</dbReference>
<dbReference type="GeneID" id="103511630"/>
<keyword evidence="1" id="KW-1015">Disulfide bond</keyword>
<dbReference type="PROSITE" id="PS00135">
    <property type="entry name" value="TRYPSIN_SER"/>
    <property type="match status" value="1"/>
</dbReference>
<dbReference type="InterPro" id="IPR001314">
    <property type="entry name" value="Peptidase_S1A"/>
</dbReference>
<dbReference type="OMA" id="HASWVIT"/>
<dbReference type="PANTHER" id="PTHR24253:SF145">
    <property type="entry name" value="SERINE PROTEASE FILZIG"/>
    <property type="match status" value="1"/>
</dbReference>
<comment type="similarity">
    <text evidence="2">Belongs to the peptidase S1 family. CLIP subfamily.</text>
</comment>
<dbReference type="KEGG" id="dci:103511630"/>
<dbReference type="GO" id="GO:0004252">
    <property type="term" value="F:serine-type endopeptidase activity"/>
    <property type="evidence" value="ECO:0007669"/>
    <property type="project" value="InterPro"/>
</dbReference>
<dbReference type="PANTHER" id="PTHR24253">
    <property type="entry name" value="TRANSMEMBRANE PROTEASE SERINE"/>
    <property type="match status" value="1"/>
</dbReference>
<dbReference type="STRING" id="121845.A0A1S3D590"/>
<dbReference type="SMART" id="SM00020">
    <property type="entry name" value="Tryp_SPc"/>
    <property type="match status" value="1"/>
</dbReference>
<dbReference type="InterPro" id="IPR043504">
    <property type="entry name" value="Peptidase_S1_PA_chymotrypsin"/>
</dbReference>
<dbReference type="SUPFAM" id="SSF50494">
    <property type="entry name" value="Trypsin-like serine proteases"/>
    <property type="match status" value="1"/>
</dbReference>
<dbReference type="InterPro" id="IPR001254">
    <property type="entry name" value="Trypsin_dom"/>
</dbReference>
<dbReference type="Proteomes" id="UP000079169">
    <property type="component" value="Unplaced"/>
</dbReference>
<protein>
    <submittedName>
        <fullName evidence="5">Serine protease lint-like</fullName>
    </submittedName>
</protein>
<evidence type="ECO:0000313" key="4">
    <source>
        <dbReference type="Proteomes" id="UP000079169"/>
    </source>
</evidence>
<gene>
    <name evidence="5" type="primary">LOC103511630</name>
</gene>
<dbReference type="AlphaFoldDB" id="A0A1S3D590"/>
<proteinExistence type="inferred from homology"/>
<feature type="domain" description="Peptidase S1" evidence="3">
    <location>
        <begin position="1"/>
        <end position="198"/>
    </location>
</feature>
<name>A0A1S3D590_DIACI</name>
<dbReference type="PaxDb" id="121845-A0A1S3D590"/>
<evidence type="ECO:0000259" key="3">
    <source>
        <dbReference type="PROSITE" id="PS50240"/>
    </source>
</evidence>
<evidence type="ECO:0000256" key="2">
    <source>
        <dbReference type="ARBA" id="ARBA00024195"/>
    </source>
</evidence>
<dbReference type="InterPro" id="IPR009003">
    <property type="entry name" value="Peptidase_S1_PA"/>
</dbReference>
<dbReference type="FunFam" id="2.40.10.10:FF:000002">
    <property type="entry name" value="Transmembrane protease serine"/>
    <property type="match status" value="1"/>
</dbReference>